<evidence type="ECO:0000313" key="4">
    <source>
        <dbReference type="EMBL" id="SDW32596.1"/>
    </source>
</evidence>
<dbReference type="Gene3D" id="3.40.50.1110">
    <property type="entry name" value="SGNH hydrolase"/>
    <property type="match status" value="1"/>
</dbReference>
<dbReference type="PANTHER" id="PTHR22901:SF0">
    <property type="entry name" value="SIALATE O-ACETYLESTERASE"/>
    <property type="match status" value="1"/>
</dbReference>
<feature type="domain" description="Sialate O-acetylesterase" evidence="3">
    <location>
        <begin position="281"/>
        <end position="388"/>
    </location>
</feature>
<dbReference type="SUPFAM" id="SSF52266">
    <property type="entry name" value="SGNH hydrolase"/>
    <property type="match status" value="1"/>
</dbReference>
<dbReference type="InterPro" id="IPR039329">
    <property type="entry name" value="SIAE"/>
</dbReference>
<evidence type="ECO:0000256" key="2">
    <source>
        <dbReference type="SAM" id="SignalP"/>
    </source>
</evidence>
<dbReference type="PANTHER" id="PTHR22901">
    <property type="entry name" value="SIALATE O-ACETYLESTERASE"/>
    <property type="match status" value="1"/>
</dbReference>
<protein>
    <submittedName>
        <fullName evidence="4">Sialate O-acetylesterase</fullName>
    </submittedName>
</protein>
<sequence>MKKQLIFVFLFCISTIVLHAEVKVANVFGSHMVLQRHQQNPIWGTANVGEKITVSIAGQLHKTVANRKGEWRIQLDAMKAGGPYKMIVEGENKIVFEDILIGEVWICTGQSNMQWSVENSNHAELEMLSANYPKIRLISIPLVGVSEPQTDIKEANWVACSSETIPKFSAAGYFFGRRLHQILDVPVGLINASWGASSLESWIPRDAIEKKYKHKEFLEDWDWRINQFTDQMLIDYTKKYEAWEKAGKPGQKKRPPRDIRIGQNRPANAYNGVIHPVIGYGIRGSIWCQGESNLGRGDQYSELFPIMINSWRERWKNGDFPFYWIQIASMKEPDLEPENSSWAELREGMSKTLSLPNTGEVISMDVGEGNDIHYRNKQEMGNRLARLALDDTYNFKIEGRSPRYKSMEIQGNKITIQFDNIDQGLYAFNSSIVKGFSIAGENQKFVWADAKIIGKNKVEVSSVGIKNPEAVRYAWSNKPVSNLIDRNGLPVACFRTDKWQIPSEGKVLAQKRYKYPNSKKD</sequence>
<name>A0A1H2SLU6_9FLAO</name>
<feature type="signal peptide" evidence="2">
    <location>
        <begin position="1"/>
        <end position="19"/>
    </location>
</feature>
<evidence type="ECO:0000256" key="1">
    <source>
        <dbReference type="ARBA" id="ARBA00022801"/>
    </source>
</evidence>
<dbReference type="OrthoDB" id="9816001at2"/>
<reference evidence="4 5" key="1">
    <citation type="submission" date="2016-10" db="EMBL/GenBank/DDBJ databases">
        <authorList>
            <person name="de Groot N.N."/>
        </authorList>
    </citation>
    <scope>NUCLEOTIDE SEQUENCE [LARGE SCALE GENOMIC DNA]</scope>
    <source>
        <strain evidence="4 5">DSM 24956</strain>
    </source>
</reference>
<dbReference type="STRING" id="762486.SAMN05444411_101486"/>
<dbReference type="InterPro" id="IPR005181">
    <property type="entry name" value="SASA"/>
</dbReference>
<feature type="chain" id="PRO_5011679077" evidence="2">
    <location>
        <begin position="20"/>
        <end position="521"/>
    </location>
</feature>
<accession>A0A1H2SLU6</accession>
<organism evidence="4 5">
    <name type="scientific">Lutibacter oricola</name>
    <dbReference type="NCBI Taxonomy" id="762486"/>
    <lineage>
        <taxon>Bacteria</taxon>
        <taxon>Pseudomonadati</taxon>
        <taxon>Bacteroidota</taxon>
        <taxon>Flavobacteriia</taxon>
        <taxon>Flavobacteriales</taxon>
        <taxon>Flavobacteriaceae</taxon>
        <taxon>Lutibacter</taxon>
    </lineage>
</organism>
<evidence type="ECO:0000259" key="3">
    <source>
        <dbReference type="Pfam" id="PF03629"/>
    </source>
</evidence>
<proteinExistence type="predicted"/>
<keyword evidence="1" id="KW-0378">Hydrolase</keyword>
<gene>
    <name evidence="4" type="ORF">SAMN05444411_101486</name>
</gene>
<keyword evidence="2" id="KW-0732">Signal</keyword>
<dbReference type="InterPro" id="IPR036514">
    <property type="entry name" value="SGNH_hydro_sf"/>
</dbReference>
<evidence type="ECO:0000313" key="5">
    <source>
        <dbReference type="Proteomes" id="UP000199595"/>
    </source>
</evidence>
<keyword evidence="5" id="KW-1185">Reference proteome</keyword>
<dbReference type="RefSeq" id="WP_090119344.1">
    <property type="nucleotide sequence ID" value="NZ_FNNJ01000001.1"/>
</dbReference>
<dbReference type="EMBL" id="FNNJ01000001">
    <property type="protein sequence ID" value="SDW32596.1"/>
    <property type="molecule type" value="Genomic_DNA"/>
</dbReference>
<dbReference type="GO" id="GO:0005975">
    <property type="term" value="P:carbohydrate metabolic process"/>
    <property type="evidence" value="ECO:0007669"/>
    <property type="project" value="TreeGrafter"/>
</dbReference>
<dbReference type="Proteomes" id="UP000199595">
    <property type="component" value="Unassembled WGS sequence"/>
</dbReference>
<dbReference type="GO" id="GO:0001681">
    <property type="term" value="F:sialate O-acetylesterase activity"/>
    <property type="evidence" value="ECO:0007669"/>
    <property type="project" value="InterPro"/>
</dbReference>
<dbReference type="AlphaFoldDB" id="A0A1H2SLU6"/>
<dbReference type="Pfam" id="PF03629">
    <property type="entry name" value="SASA"/>
    <property type="match status" value="1"/>
</dbReference>